<feature type="transmembrane region" description="Helical" evidence="12">
    <location>
        <begin position="519"/>
        <end position="545"/>
    </location>
</feature>
<evidence type="ECO:0000256" key="3">
    <source>
        <dbReference type="ARBA" id="ARBA00022475"/>
    </source>
</evidence>
<evidence type="ECO:0000256" key="5">
    <source>
        <dbReference type="ARBA" id="ARBA00022692"/>
    </source>
</evidence>
<keyword evidence="5 12" id="KW-0812">Transmembrane</keyword>
<dbReference type="CDD" id="cd03255">
    <property type="entry name" value="ABC_MJ0796_LolCDE_FtsE"/>
    <property type="match status" value="1"/>
</dbReference>
<dbReference type="Pfam" id="PF00005">
    <property type="entry name" value="ABC_tran"/>
    <property type="match status" value="1"/>
</dbReference>
<dbReference type="PROSITE" id="PS00211">
    <property type="entry name" value="ABC_TRANSPORTER_1"/>
    <property type="match status" value="1"/>
</dbReference>
<protein>
    <recommendedName>
        <fullName evidence="13">ABC transporter domain-containing protein</fullName>
    </recommendedName>
</protein>
<dbReference type="Pfam" id="PF02687">
    <property type="entry name" value="FtsX"/>
    <property type="match status" value="1"/>
</dbReference>
<dbReference type="InterPro" id="IPR003593">
    <property type="entry name" value="AAA+_ATPase"/>
</dbReference>
<keyword evidence="9 12" id="KW-1133">Transmembrane helix</keyword>
<keyword evidence="8" id="KW-0029">Amino-acid transport</keyword>
<comment type="similarity">
    <text evidence="11">Belongs to the ABC transporter superfamily. Macrolide exporter (TC 3.A.1.122) family.</text>
</comment>
<dbReference type="Proteomes" id="UP000001285">
    <property type="component" value="Chromosome"/>
</dbReference>
<evidence type="ECO:0000313" key="14">
    <source>
        <dbReference type="EMBL" id="AEN98926.1"/>
    </source>
</evidence>
<dbReference type="GO" id="GO:0098796">
    <property type="term" value="C:membrane protein complex"/>
    <property type="evidence" value="ECO:0007669"/>
    <property type="project" value="UniProtKB-ARBA"/>
</dbReference>
<dbReference type="FunFam" id="3.40.50.300:FF:000032">
    <property type="entry name" value="Export ABC transporter ATP-binding protein"/>
    <property type="match status" value="1"/>
</dbReference>
<dbReference type="GO" id="GO:0006865">
    <property type="term" value="P:amino acid transport"/>
    <property type="evidence" value="ECO:0007669"/>
    <property type="project" value="UniProtKB-KW"/>
</dbReference>
<dbReference type="InterPro" id="IPR003439">
    <property type="entry name" value="ABC_transporter-like_ATP-bd"/>
</dbReference>
<evidence type="ECO:0000256" key="7">
    <source>
        <dbReference type="ARBA" id="ARBA00022840"/>
    </source>
</evidence>
<keyword evidence="2" id="KW-0813">Transport</keyword>
<gene>
    <name evidence="14" type="ordered locus">LSA_04800</name>
</gene>
<dbReference type="GO" id="GO:0016887">
    <property type="term" value="F:ATP hydrolysis activity"/>
    <property type="evidence" value="ECO:0007669"/>
    <property type="project" value="InterPro"/>
</dbReference>
<evidence type="ECO:0000256" key="8">
    <source>
        <dbReference type="ARBA" id="ARBA00022970"/>
    </source>
</evidence>
<dbReference type="KEGG" id="lsn:LSA_04800"/>
<evidence type="ECO:0000256" key="10">
    <source>
        <dbReference type="ARBA" id="ARBA00023136"/>
    </source>
</evidence>
<dbReference type="InterPro" id="IPR003838">
    <property type="entry name" value="ABC3_permease_C"/>
</dbReference>
<dbReference type="PROSITE" id="PS50893">
    <property type="entry name" value="ABC_TRANSPORTER_2"/>
    <property type="match status" value="1"/>
</dbReference>
<dbReference type="eggNOG" id="COG1136">
    <property type="taxonomic scope" value="Bacteria"/>
</dbReference>
<dbReference type="PANTHER" id="PTHR42798:SF6">
    <property type="entry name" value="CELL DIVISION ATP-BINDING PROTEIN FTSE"/>
    <property type="match status" value="1"/>
</dbReference>
<dbReference type="EMBL" id="CP002461">
    <property type="protein sequence ID" value="AEN98926.1"/>
    <property type="molecule type" value="Genomic_DNA"/>
</dbReference>
<evidence type="ECO:0000256" key="12">
    <source>
        <dbReference type="SAM" id="Phobius"/>
    </source>
</evidence>
<dbReference type="InterPro" id="IPR017911">
    <property type="entry name" value="MacB-like_ATP-bd"/>
</dbReference>
<evidence type="ECO:0000256" key="11">
    <source>
        <dbReference type="ARBA" id="ARBA00038388"/>
    </source>
</evidence>
<dbReference type="InterPro" id="IPR027417">
    <property type="entry name" value="P-loop_NTPase"/>
</dbReference>
<dbReference type="PANTHER" id="PTHR42798">
    <property type="entry name" value="LIPOPROTEIN-RELEASING SYSTEM ATP-BINDING PROTEIN LOLD"/>
    <property type="match status" value="1"/>
</dbReference>
<evidence type="ECO:0000256" key="4">
    <source>
        <dbReference type="ARBA" id="ARBA00022519"/>
    </source>
</evidence>
<dbReference type="Gene3D" id="3.40.50.300">
    <property type="entry name" value="P-loop containing nucleotide triphosphate hydrolases"/>
    <property type="match status" value="1"/>
</dbReference>
<dbReference type="GO" id="GO:0005886">
    <property type="term" value="C:plasma membrane"/>
    <property type="evidence" value="ECO:0007669"/>
    <property type="project" value="UniProtKB-SubCell"/>
</dbReference>
<comment type="subcellular location">
    <subcellularLocation>
        <location evidence="1">Cell inner membrane</location>
        <topology evidence="1">Multi-pass membrane protein</topology>
    </subcellularLocation>
</comment>
<evidence type="ECO:0000313" key="15">
    <source>
        <dbReference type="Proteomes" id="UP000001285"/>
    </source>
</evidence>
<dbReference type="SMART" id="SM00382">
    <property type="entry name" value="AAA"/>
    <property type="match status" value="1"/>
</dbReference>
<keyword evidence="6" id="KW-0547">Nucleotide-binding</keyword>
<dbReference type="GO" id="GO:0022857">
    <property type="term" value="F:transmembrane transporter activity"/>
    <property type="evidence" value="ECO:0007669"/>
    <property type="project" value="UniProtKB-ARBA"/>
</dbReference>
<evidence type="ECO:0000256" key="9">
    <source>
        <dbReference type="ARBA" id="ARBA00022989"/>
    </source>
</evidence>
<dbReference type="STRING" id="714313.LSA_04800"/>
<evidence type="ECO:0000259" key="13">
    <source>
        <dbReference type="PROSITE" id="PS50893"/>
    </source>
</evidence>
<dbReference type="HOGENOM" id="CLU_000604_78_2_9"/>
<keyword evidence="7" id="KW-0067">ATP-binding</keyword>
<dbReference type="AlphaFoldDB" id="G2KV37"/>
<dbReference type="SUPFAM" id="SSF52540">
    <property type="entry name" value="P-loop containing nucleoside triphosphate hydrolases"/>
    <property type="match status" value="1"/>
</dbReference>
<dbReference type="Pfam" id="PF12704">
    <property type="entry name" value="MacB_PCD"/>
    <property type="match status" value="1"/>
</dbReference>
<keyword evidence="3" id="KW-1003">Cell membrane</keyword>
<dbReference type="InterPro" id="IPR017871">
    <property type="entry name" value="ABC_transporter-like_CS"/>
</dbReference>
<accession>G2KV37</accession>
<evidence type="ECO:0000256" key="1">
    <source>
        <dbReference type="ARBA" id="ARBA00004429"/>
    </source>
</evidence>
<keyword evidence="10 12" id="KW-0472">Membrane</keyword>
<keyword evidence="15" id="KW-1185">Reference proteome</keyword>
<feature type="domain" description="ABC transporter" evidence="13">
    <location>
        <begin position="12"/>
        <end position="250"/>
    </location>
</feature>
<sequence length="651" mass="71124">MHYKRRKSMAYLQLVDIKKTYHVDNQDFKVLKGINLSFERGEFVSILGESGGGKTTLMNIIAGLDSDYSGDALIEGKSLKHDTTKQLDEYRRSTIGFIFQSFNLISHLTVRENVLVSLEMTTLSHKQQLERADELLDKVGLADHKNKCPNQLSGGQKQRVSIARTLASDPDIIIADEPTGALDVQNTDEILKLMNDIAKDGKLVLAVTHSQIVADYGTRIVHLANGLIDDDKVLKPAFPVKDEPRPFKAKVASAKSIAVMAWHHFTYNLKRNLLITFGASIGIFSVIIMLGLGNGVKGYINHEIYSQINPNTIQVTEKTANDDQASKVNFSKHDINSIKKIKDVKKVTNGYYAMGGGQLKDGNKSASLSFLQTFNNTIKKNTIKTGTVPGKDEILISKSDAEKLNKKHPYAMKGKNISLYVNVVGKNSQPQIVSRQVKVSGVADGQGSSISYDTLKSMFEADHLTFKPNFLAVDIAGGVQNVEPVQDSIKSIKNSQGKHNLMITGAGSIVSTLNTYVNLAVSVLTTIAAISLIVSAIMIIVVLYISVSERTKEIGILRALGFTKRNIRDLFIFESFFIGLFAAILADVIGYLIEFGINHVSESAVHYSLVQITAGNAIFEIVVSVVICLLAALAPARKAAKVDPVVSLSAE</sequence>
<evidence type="ECO:0000256" key="2">
    <source>
        <dbReference type="ARBA" id="ARBA00022448"/>
    </source>
</evidence>
<keyword evidence="4" id="KW-0997">Cell inner membrane</keyword>
<name>G2KV37_FRUST</name>
<feature type="transmembrane region" description="Helical" evidence="12">
    <location>
        <begin position="613"/>
        <end position="634"/>
    </location>
</feature>
<feature type="transmembrane region" description="Helical" evidence="12">
    <location>
        <begin position="273"/>
        <end position="292"/>
    </location>
</feature>
<dbReference type="GO" id="GO:0005524">
    <property type="term" value="F:ATP binding"/>
    <property type="evidence" value="ECO:0007669"/>
    <property type="project" value="UniProtKB-KW"/>
</dbReference>
<evidence type="ECO:0000256" key="6">
    <source>
        <dbReference type="ARBA" id="ARBA00022741"/>
    </source>
</evidence>
<dbReference type="InterPro" id="IPR025857">
    <property type="entry name" value="MacB_PCD"/>
</dbReference>
<organism evidence="14 15">
    <name type="scientific">Fructilactobacillus sanfranciscensis (strain TMW 1.1304)</name>
    <name type="common">Lactobacillus sanfranciscensis</name>
    <dbReference type="NCBI Taxonomy" id="714313"/>
    <lineage>
        <taxon>Bacteria</taxon>
        <taxon>Bacillati</taxon>
        <taxon>Bacillota</taxon>
        <taxon>Bacilli</taxon>
        <taxon>Lactobacillales</taxon>
        <taxon>Lactobacillaceae</taxon>
        <taxon>Fructilactobacillus</taxon>
    </lineage>
</organism>
<feature type="transmembrane region" description="Helical" evidence="12">
    <location>
        <begin position="570"/>
        <end position="593"/>
    </location>
</feature>
<proteinExistence type="inferred from homology"/>
<reference evidence="14 15" key="1">
    <citation type="journal article" date="2011" name="Microb. Cell Fact.">
        <title>Genomic analysis reveals Lactobacillus sanfranciscensis as stable element in traditional sourdoughs.</title>
        <authorList>
            <person name="Vogel R.F."/>
            <person name="Pavlovic M."/>
            <person name="Ehrmann M.A."/>
            <person name="Wiezer A."/>
            <person name="Liesegang H."/>
            <person name="Offschanka S."/>
            <person name="Voget S."/>
            <person name="Angelov A."/>
            <person name="Bocker G."/>
            <person name="Liebl W."/>
        </authorList>
    </citation>
    <scope>NUCLEOTIDE SEQUENCE [LARGE SCALE GENOMIC DNA]</scope>
    <source>
        <strain evidence="14 15">TMW 1.1304</strain>
    </source>
</reference>